<accession>A0A2B7WI89</accession>
<evidence type="ECO:0000256" key="2">
    <source>
        <dbReference type="ARBA" id="ARBA00023043"/>
    </source>
</evidence>
<dbReference type="SMART" id="SM00248">
    <property type="entry name" value="ANK"/>
    <property type="match status" value="2"/>
</dbReference>
<reference evidence="4 5" key="1">
    <citation type="submission" date="2017-10" db="EMBL/GenBank/DDBJ databases">
        <title>Comparative genomics in systemic dimorphic fungi from Ajellomycetaceae.</title>
        <authorList>
            <person name="Munoz J.F."/>
            <person name="Mcewen J.G."/>
            <person name="Clay O.K."/>
            <person name="Cuomo C.A."/>
        </authorList>
    </citation>
    <scope>NUCLEOTIDE SEQUENCE [LARGE SCALE GENOMIC DNA]</scope>
    <source>
        <strain evidence="4 5">UAMH7299</strain>
    </source>
</reference>
<evidence type="ECO:0000256" key="3">
    <source>
        <dbReference type="PROSITE-ProRule" id="PRU00023"/>
    </source>
</evidence>
<sequence length="197" mass="22317">SISTIFFNPREFIFGDTLIAAIVGGQEETVMQLLGRGCSLEYRDWNRRNLLHWAAIRGLHRVLEKVSRLNMLGYGYSTDRRQRTPLSYAAEHGYTSVVKLFLEKARGVAKTPDCRGRLPLHYAAREGHEDVLRCLLIDNRTTVYSIDSMHMTPEALARREGHAKAVNLLDLGHRKNIREEFLEEPAWGGVPSSGPSI</sequence>
<evidence type="ECO:0000313" key="5">
    <source>
        <dbReference type="Proteomes" id="UP000224634"/>
    </source>
</evidence>
<gene>
    <name evidence="4" type="ORF">AJ80_09840</name>
</gene>
<dbReference type="EMBL" id="PDNA01000366">
    <property type="protein sequence ID" value="PGG96332.1"/>
    <property type="molecule type" value="Genomic_DNA"/>
</dbReference>
<evidence type="ECO:0000256" key="1">
    <source>
        <dbReference type="ARBA" id="ARBA00022737"/>
    </source>
</evidence>
<dbReference type="Pfam" id="PF12796">
    <property type="entry name" value="Ank_2"/>
    <property type="match status" value="1"/>
</dbReference>
<keyword evidence="2 3" id="KW-0040">ANK repeat</keyword>
<dbReference type="InterPro" id="IPR002110">
    <property type="entry name" value="Ankyrin_rpt"/>
</dbReference>
<dbReference type="Proteomes" id="UP000224634">
    <property type="component" value="Unassembled WGS sequence"/>
</dbReference>
<proteinExistence type="predicted"/>
<comment type="caution">
    <text evidence="4">The sequence shown here is derived from an EMBL/GenBank/DDBJ whole genome shotgun (WGS) entry which is preliminary data.</text>
</comment>
<keyword evidence="1" id="KW-0677">Repeat</keyword>
<dbReference type="InterPro" id="IPR050889">
    <property type="entry name" value="Dendritic_Spine_Reg/Scaffold"/>
</dbReference>
<dbReference type="PROSITE" id="PS50297">
    <property type="entry name" value="ANK_REP_REGION"/>
    <property type="match status" value="1"/>
</dbReference>
<dbReference type="PANTHER" id="PTHR24166">
    <property type="entry name" value="ROLLING PEBBLES, ISOFORM B"/>
    <property type="match status" value="1"/>
</dbReference>
<protein>
    <submittedName>
        <fullName evidence="4">Uncharacterized protein</fullName>
    </submittedName>
</protein>
<dbReference type="InterPro" id="IPR036770">
    <property type="entry name" value="Ankyrin_rpt-contain_sf"/>
</dbReference>
<dbReference type="STRING" id="1447883.A0A2B7WI89"/>
<dbReference type="PROSITE" id="PS50088">
    <property type="entry name" value="ANK_REPEAT"/>
    <property type="match status" value="1"/>
</dbReference>
<dbReference type="SUPFAM" id="SSF48403">
    <property type="entry name" value="Ankyrin repeat"/>
    <property type="match status" value="1"/>
</dbReference>
<evidence type="ECO:0000313" key="4">
    <source>
        <dbReference type="EMBL" id="PGG96332.1"/>
    </source>
</evidence>
<keyword evidence="5" id="KW-1185">Reference proteome</keyword>
<organism evidence="4 5">
    <name type="scientific">Polytolypa hystricis (strain UAMH7299)</name>
    <dbReference type="NCBI Taxonomy" id="1447883"/>
    <lineage>
        <taxon>Eukaryota</taxon>
        <taxon>Fungi</taxon>
        <taxon>Dikarya</taxon>
        <taxon>Ascomycota</taxon>
        <taxon>Pezizomycotina</taxon>
        <taxon>Eurotiomycetes</taxon>
        <taxon>Eurotiomycetidae</taxon>
        <taxon>Onygenales</taxon>
        <taxon>Onygenales incertae sedis</taxon>
        <taxon>Polytolypa</taxon>
    </lineage>
</organism>
<dbReference type="AlphaFoldDB" id="A0A2B7WI89"/>
<name>A0A2B7WI89_POLH7</name>
<feature type="non-terminal residue" evidence="4">
    <location>
        <position position="1"/>
    </location>
</feature>
<dbReference type="Gene3D" id="1.25.40.20">
    <property type="entry name" value="Ankyrin repeat-containing domain"/>
    <property type="match status" value="1"/>
</dbReference>
<dbReference type="PANTHER" id="PTHR24166:SF48">
    <property type="entry name" value="PROTEIN VAPYRIN"/>
    <property type="match status" value="1"/>
</dbReference>
<feature type="repeat" description="ANK" evidence="3">
    <location>
        <begin position="115"/>
        <end position="136"/>
    </location>
</feature>
<dbReference type="OrthoDB" id="4223509at2759"/>